<reference evidence="2" key="1">
    <citation type="journal article" date="2014" name="Int. J. Syst. Evol. Microbiol.">
        <title>Complete genome sequence of Corynebacterium casei LMG S-19264T (=DSM 44701T), isolated from a smear-ripened cheese.</title>
        <authorList>
            <consortium name="US DOE Joint Genome Institute (JGI-PGF)"/>
            <person name="Walter F."/>
            <person name="Albersmeier A."/>
            <person name="Kalinowski J."/>
            <person name="Ruckert C."/>
        </authorList>
    </citation>
    <scope>NUCLEOTIDE SEQUENCE</scope>
    <source>
        <strain evidence="2">JCM 4386</strain>
    </source>
</reference>
<dbReference type="Proteomes" id="UP000606194">
    <property type="component" value="Unassembled WGS sequence"/>
</dbReference>
<accession>A0A918GCQ8</accession>
<organism evidence="2 3">
    <name type="scientific">Streptomyces humidus</name>
    <dbReference type="NCBI Taxonomy" id="52259"/>
    <lineage>
        <taxon>Bacteria</taxon>
        <taxon>Bacillati</taxon>
        <taxon>Actinomycetota</taxon>
        <taxon>Actinomycetes</taxon>
        <taxon>Kitasatosporales</taxon>
        <taxon>Streptomycetaceae</taxon>
        <taxon>Streptomyces</taxon>
    </lineage>
</organism>
<name>A0A918GCQ8_9ACTN</name>
<feature type="region of interest" description="Disordered" evidence="1">
    <location>
        <begin position="1"/>
        <end position="22"/>
    </location>
</feature>
<gene>
    <name evidence="2" type="ORF">GCM10010269_79960</name>
</gene>
<proteinExistence type="predicted"/>
<dbReference type="AlphaFoldDB" id="A0A918GCQ8"/>
<keyword evidence="3" id="KW-1185">Reference proteome</keyword>
<comment type="caution">
    <text evidence="2">The sequence shown here is derived from an EMBL/GenBank/DDBJ whole genome shotgun (WGS) entry which is preliminary data.</text>
</comment>
<protein>
    <submittedName>
        <fullName evidence="2">Uncharacterized protein</fullName>
    </submittedName>
</protein>
<reference evidence="2" key="2">
    <citation type="submission" date="2020-09" db="EMBL/GenBank/DDBJ databases">
        <authorList>
            <person name="Sun Q."/>
            <person name="Ohkuma M."/>
        </authorList>
    </citation>
    <scope>NUCLEOTIDE SEQUENCE</scope>
    <source>
        <strain evidence="2">JCM 4386</strain>
    </source>
</reference>
<sequence>MQKDIIHNDPLAGDEENRKPGIGIKITIPFRNGAESDDEE</sequence>
<dbReference type="EMBL" id="BMTL01000058">
    <property type="protein sequence ID" value="GGS29228.1"/>
    <property type="molecule type" value="Genomic_DNA"/>
</dbReference>
<evidence type="ECO:0000313" key="2">
    <source>
        <dbReference type="EMBL" id="GGS29228.1"/>
    </source>
</evidence>
<evidence type="ECO:0000313" key="3">
    <source>
        <dbReference type="Proteomes" id="UP000606194"/>
    </source>
</evidence>
<dbReference type="RefSeq" id="WP_268254564.1">
    <property type="nucleotide sequence ID" value="NZ_BMTL01000058.1"/>
</dbReference>
<evidence type="ECO:0000256" key="1">
    <source>
        <dbReference type="SAM" id="MobiDB-lite"/>
    </source>
</evidence>